<dbReference type="AlphaFoldDB" id="A0A8H6XM51"/>
<feature type="transmembrane region" description="Helical" evidence="2">
    <location>
        <begin position="282"/>
        <end position="302"/>
    </location>
</feature>
<gene>
    <name evidence="3" type="ORF">MVEN_01725100</name>
</gene>
<evidence type="ECO:0000313" key="4">
    <source>
        <dbReference type="Proteomes" id="UP000620124"/>
    </source>
</evidence>
<evidence type="ECO:0000256" key="2">
    <source>
        <dbReference type="SAM" id="Phobius"/>
    </source>
</evidence>
<dbReference type="EMBL" id="JACAZI010000016">
    <property type="protein sequence ID" value="KAF7342951.1"/>
    <property type="molecule type" value="Genomic_DNA"/>
</dbReference>
<feature type="compositionally biased region" description="Low complexity" evidence="1">
    <location>
        <begin position="172"/>
        <end position="207"/>
    </location>
</feature>
<name>A0A8H6XM51_9AGAR</name>
<keyword evidence="2" id="KW-0472">Membrane</keyword>
<comment type="caution">
    <text evidence="3">The sequence shown here is derived from an EMBL/GenBank/DDBJ whole genome shotgun (WGS) entry which is preliminary data.</text>
</comment>
<dbReference type="OrthoDB" id="2758521at2759"/>
<keyword evidence="2" id="KW-1133">Transmembrane helix</keyword>
<keyword evidence="4" id="KW-1185">Reference proteome</keyword>
<evidence type="ECO:0000313" key="3">
    <source>
        <dbReference type="EMBL" id="KAF7342951.1"/>
    </source>
</evidence>
<organism evidence="3 4">
    <name type="scientific">Mycena venus</name>
    <dbReference type="NCBI Taxonomy" id="2733690"/>
    <lineage>
        <taxon>Eukaryota</taxon>
        <taxon>Fungi</taxon>
        <taxon>Dikarya</taxon>
        <taxon>Basidiomycota</taxon>
        <taxon>Agaricomycotina</taxon>
        <taxon>Agaricomycetes</taxon>
        <taxon>Agaricomycetidae</taxon>
        <taxon>Agaricales</taxon>
        <taxon>Marasmiineae</taxon>
        <taxon>Mycenaceae</taxon>
        <taxon>Mycena</taxon>
    </lineage>
</organism>
<protein>
    <submittedName>
        <fullName evidence="3">Uncharacterized protein</fullName>
    </submittedName>
</protein>
<feature type="region of interest" description="Disordered" evidence="1">
    <location>
        <begin position="171"/>
        <end position="208"/>
    </location>
</feature>
<feature type="region of interest" description="Disordered" evidence="1">
    <location>
        <begin position="358"/>
        <end position="384"/>
    </location>
</feature>
<proteinExistence type="predicted"/>
<dbReference type="Proteomes" id="UP000620124">
    <property type="component" value="Unassembled WGS sequence"/>
</dbReference>
<accession>A0A8H6XM51</accession>
<keyword evidence="2" id="KW-0812">Transmembrane</keyword>
<evidence type="ECO:0000256" key="1">
    <source>
        <dbReference type="SAM" id="MobiDB-lite"/>
    </source>
</evidence>
<sequence>MPCPILAVVVNHTIDDAGPLVTYTSPPTCIGCGDGFITDSFDTSQLFNRTVTSYGGIPAQEASIQAVQAIEFNFTGIAIYIFVAAPSVVGVRVLVGPLAFSQSCSFVLDGATVGPSFFRNVSSPENGQYNILAYANTAIADGAHTFKSNYLHRAMASTLIIRYTRPSNEADSSLTATSSESTSSIVQTSSASSSLTSSSPALSSSTTRPRQAIPYIMKYKLNIDPKSSSSLLDSTSASTPTISELQASSDIASSTATAFSASSSAASSGTPSAPPPKAKPPLSLIIEITAGGAALIIAFVVWRCVHRKRGDSDEGWGELGEIEWPLFRSSSLTDTAPRSQADGLTGPYSIGRQQVPRILPTQPPHTGEHAGNGATTRRRSDSEEQRCVCPYIWAPWAAPAIVGAEHGTSSKPNA</sequence>
<reference evidence="3" key="1">
    <citation type="submission" date="2020-05" db="EMBL/GenBank/DDBJ databases">
        <title>Mycena genomes resolve the evolution of fungal bioluminescence.</title>
        <authorList>
            <person name="Tsai I.J."/>
        </authorList>
    </citation>
    <scope>NUCLEOTIDE SEQUENCE</scope>
    <source>
        <strain evidence="3">CCC161011</strain>
    </source>
</reference>